<organism evidence="1 2">
    <name type="scientific">Adonisia turfae CCMR0082</name>
    <dbReference type="NCBI Taxonomy" id="2304604"/>
    <lineage>
        <taxon>Bacteria</taxon>
        <taxon>Bacillati</taxon>
        <taxon>Cyanobacteriota</taxon>
        <taxon>Adonisia</taxon>
        <taxon>Adonisia turfae</taxon>
    </lineage>
</organism>
<sequence length="84" mass="9389">MNNQKIPIPDQLDAVRLNELIHINRDEICIGDIIYIFRKWFVVQGNSELGLTGTVINQPPCVTAVPDNPFVRAAGEGLRKVFGE</sequence>
<dbReference type="Proteomes" id="UP000473574">
    <property type="component" value="Unassembled WGS sequence"/>
</dbReference>
<protein>
    <submittedName>
        <fullName evidence="1">Uncharacterized protein</fullName>
    </submittedName>
</protein>
<evidence type="ECO:0000313" key="2">
    <source>
        <dbReference type="Proteomes" id="UP000473574"/>
    </source>
</evidence>
<proteinExistence type="predicted"/>
<reference evidence="1 2" key="1">
    <citation type="journal article" date="2020" name="Microb. Ecol.">
        <title>Ecogenomics of the Marine Benthic Filamentous Cyanobacterium Adonisia.</title>
        <authorList>
            <person name="Walter J.M."/>
            <person name="Coutinho F.H."/>
            <person name="Leomil L."/>
            <person name="Hargreaves P.I."/>
            <person name="Campeao M.E."/>
            <person name="Vieira V.V."/>
            <person name="Silva B.S."/>
            <person name="Fistarol G.O."/>
            <person name="Salomon P.S."/>
            <person name="Sawabe T."/>
            <person name="Mino S."/>
            <person name="Hosokawa M."/>
            <person name="Miyashita H."/>
            <person name="Maruyama F."/>
            <person name="van Verk M.C."/>
            <person name="Dutilh B.E."/>
            <person name="Thompson C.C."/>
            <person name="Thompson F.L."/>
        </authorList>
    </citation>
    <scope>NUCLEOTIDE SEQUENCE [LARGE SCALE GENOMIC DNA]</scope>
    <source>
        <strain evidence="1 2">CCMR0082</strain>
    </source>
</reference>
<dbReference type="RefSeq" id="WP_163666861.1">
    <property type="nucleotide sequence ID" value="NZ_QZCE01000002.1"/>
</dbReference>
<evidence type="ECO:0000313" key="1">
    <source>
        <dbReference type="EMBL" id="NEZ65625.1"/>
    </source>
</evidence>
<gene>
    <name evidence="1" type="ORF">D0962_23190</name>
</gene>
<dbReference type="AlphaFoldDB" id="A0A6M0SAV0"/>
<comment type="caution">
    <text evidence="1">The sequence shown here is derived from an EMBL/GenBank/DDBJ whole genome shotgun (WGS) entry which is preliminary data.</text>
</comment>
<accession>A0A6M0SAV0</accession>
<name>A0A6M0SAV0_9CYAN</name>
<dbReference type="EMBL" id="QZCE01000002">
    <property type="protein sequence ID" value="NEZ65625.1"/>
    <property type="molecule type" value="Genomic_DNA"/>
</dbReference>